<proteinExistence type="predicted"/>
<dbReference type="SMART" id="SM00421">
    <property type="entry name" value="HTH_LUXR"/>
    <property type="match status" value="1"/>
</dbReference>
<gene>
    <name evidence="2" type="ORF">C8D87_103725</name>
</gene>
<organism evidence="2 3">
    <name type="scientific">Lentzea atacamensis</name>
    <dbReference type="NCBI Taxonomy" id="531938"/>
    <lineage>
        <taxon>Bacteria</taxon>
        <taxon>Bacillati</taxon>
        <taxon>Actinomycetota</taxon>
        <taxon>Actinomycetes</taxon>
        <taxon>Pseudonocardiales</taxon>
        <taxon>Pseudonocardiaceae</taxon>
        <taxon>Lentzea</taxon>
    </lineage>
</organism>
<evidence type="ECO:0000259" key="1">
    <source>
        <dbReference type="SMART" id="SM00421"/>
    </source>
</evidence>
<dbReference type="EMBL" id="QLTT01000003">
    <property type="protein sequence ID" value="RAS67386.1"/>
    <property type="molecule type" value="Genomic_DNA"/>
</dbReference>
<accession>A0ABX9EDW4</accession>
<dbReference type="RefSeq" id="WP_233442168.1">
    <property type="nucleotide sequence ID" value="NZ_QLTT01000003.1"/>
</dbReference>
<feature type="domain" description="HTH luxR-type" evidence="1">
    <location>
        <begin position="124"/>
        <end position="173"/>
    </location>
</feature>
<comment type="caution">
    <text evidence="2">The sequence shown here is derived from an EMBL/GenBank/DDBJ whole genome shotgun (WGS) entry which is preliminary data.</text>
</comment>
<name>A0ABX9EDW4_9PSEU</name>
<dbReference type="SUPFAM" id="SSF46894">
    <property type="entry name" value="C-terminal effector domain of the bipartite response regulators"/>
    <property type="match status" value="1"/>
</dbReference>
<dbReference type="Pfam" id="PF00196">
    <property type="entry name" value="GerE"/>
    <property type="match status" value="1"/>
</dbReference>
<protein>
    <submittedName>
        <fullName evidence="2">Regulatory LuxR family protein</fullName>
    </submittedName>
</protein>
<evidence type="ECO:0000313" key="2">
    <source>
        <dbReference type="EMBL" id="RAS67386.1"/>
    </source>
</evidence>
<dbReference type="Gene3D" id="1.10.10.10">
    <property type="entry name" value="Winged helix-like DNA-binding domain superfamily/Winged helix DNA-binding domain"/>
    <property type="match status" value="1"/>
</dbReference>
<reference evidence="2 3" key="1">
    <citation type="submission" date="2018-06" db="EMBL/GenBank/DDBJ databases">
        <title>Genomic Encyclopedia of Type Strains, Phase IV (KMG-IV): sequencing the most valuable type-strain genomes for metagenomic binning, comparative biology and taxonomic classification.</title>
        <authorList>
            <person name="Goeker M."/>
        </authorList>
    </citation>
    <scope>NUCLEOTIDE SEQUENCE [LARGE SCALE GENOMIC DNA]</scope>
    <source>
        <strain evidence="2 3">DSM 45479</strain>
    </source>
</reference>
<dbReference type="InterPro" id="IPR016032">
    <property type="entry name" value="Sig_transdc_resp-reg_C-effctor"/>
</dbReference>
<dbReference type="InterPro" id="IPR036388">
    <property type="entry name" value="WH-like_DNA-bd_sf"/>
</dbReference>
<dbReference type="Proteomes" id="UP000248714">
    <property type="component" value="Unassembled WGS sequence"/>
</dbReference>
<dbReference type="InterPro" id="IPR000792">
    <property type="entry name" value="Tscrpt_reg_LuxR_C"/>
</dbReference>
<evidence type="ECO:0000313" key="3">
    <source>
        <dbReference type="Proteomes" id="UP000248714"/>
    </source>
</evidence>
<keyword evidence="3" id="KW-1185">Reference proteome</keyword>
<sequence length="174" mass="18585">MGTAPQSVFHTAALSGGDRLIAAAVASSVLWVEELVNAAHRWARASSMSRRSRCARTPIRPAGAPAAEMSPLDALQRGRLTRLRAQIAFAPVDALLDGLTARFADGYVEGAIGEAGHQRTDATREPLTAQEAGRTTSKIGAELFLSPRTAEWHLRKVFAKLDAASRRELCAVPS</sequence>